<name>A0A7J4IRR3_9ARCH</name>
<reference evidence="4" key="1">
    <citation type="journal article" date="2020" name="bioRxiv">
        <title>A rank-normalized archaeal taxonomy based on genome phylogeny resolves widespread incomplete and uneven classifications.</title>
        <authorList>
            <person name="Rinke C."/>
            <person name="Chuvochina M."/>
            <person name="Mussig A.J."/>
            <person name="Chaumeil P.-A."/>
            <person name="Waite D.W."/>
            <person name="Whitman W.B."/>
            <person name="Parks D.H."/>
            <person name="Hugenholtz P."/>
        </authorList>
    </citation>
    <scope>NUCLEOTIDE SEQUENCE [LARGE SCALE GENOMIC DNA]</scope>
</reference>
<protein>
    <submittedName>
        <fullName evidence="3">Redox-regulated ATPase YchF</fullName>
    </submittedName>
</protein>
<dbReference type="PRINTS" id="PR00326">
    <property type="entry name" value="GTP1OBG"/>
</dbReference>
<dbReference type="InterPro" id="IPR012675">
    <property type="entry name" value="Beta-grasp_dom_sf"/>
</dbReference>
<dbReference type="InterPro" id="IPR012676">
    <property type="entry name" value="TGS-like"/>
</dbReference>
<dbReference type="InterPro" id="IPR013646">
    <property type="entry name" value="YGR210-like_G4"/>
</dbReference>
<sequence>MIIGVVGGPNKGKSTFFSAATLVDVEIANRPFTTIKPNQGTAYVSTKCVHEEKEKPCQPVNSKCENSIRLIPITLLDVAGLVPDAHKGKGLGNAFMNDLMQAKALIQVLDASGRTDLEGNSVESNDPAEDVRFLEKEISYWINGILTKNWGKISKQASLAGKASEGLANQLTGLGITEDEVKSVLEKGSFSEKPDSWSEEEILRFSEEIRKKSKPMIVVANKIDLEGAKENYERLVKEFPQHIIIPCCSEAELALRKAAKAGIIEYVPGSSEFKLLKQELPEKQRKALEFIMSNVLKKWGSTGVQQAINKTAFGLLSLIVVYPVQDSNKWQSGKGNFLPDAYLLRKGSTAIRLAEAIHSGFVERFIAAVDCRTGQRIGKDHELKNNDVIKIQLSH</sequence>
<organism evidence="3 4">
    <name type="scientific">Candidatus Iainarchaeum sp</name>
    <dbReference type="NCBI Taxonomy" id="3101447"/>
    <lineage>
        <taxon>Archaea</taxon>
        <taxon>Candidatus Iainarchaeota</taxon>
        <taxon>Candidatus Iainarchaeia</taxon>
        <taxon>Candidatus Iainarchaeales</taxon>
        <taxon>Candidatus Iainarchaeaceae</taxon>
        <taxon>Candidatus Iainarchaeum</taxon>
    </lineage>
</organism>
<keyword evidence="1" id="KW-0547">Nucleotide-binding</keyword>
<dbReference type="Gene3D" id="3.40.50.300">
    <property type="entry name" value="P-loop containing nucleotide triphosphate hydrolases"/>
    <property type="match status" value="1"/>
</dbReference>
<dbReference type="Proteomes" id="UP000577419">
    <property type="component" value="Unassembled WGS sequence"/>
</dbReference>
<dbReference type="Gene3D" id="1.10.8.470">
    <property type="match status" value="1"/>
</dbReference>
<evidence type="ECO:0000313" key="4">
    <source>
        <dbReference type="Proteomes" id="UP000577419"/>
    </source>
</evidence>
<dbReference type="InterPro" id="IPR031167">
    <property type="entry name" value="G_OBG"/>
</dbReference>
<dbReference type="PANTHER" id="PTHR23305:SF1">
    <property type="entry name" value="OBG-TYPE G DOMAIN-CONTAINING PROTEIN"/>
    <property type="match status" value="1"/>
</dbReference>
<dbReference type="PANTHER" id="PTHR23305">
    <property type="entry name" value="OBG GTPASE FAMILY"/>
    <property type="match status" value="1"/>
</dbReference>
<dbReference type="Pfam" id="PF08438">
    <property type="entry name" value="YGR210-like_G4"/>
    <property type="match status" value="1"/>
</dbReference>
<dbReference type="NCBIfam" id="NF007171">
    <property type="entry name" value="PRK09602.1"/>
    <property type="match status" value="1"/>
</dbReference>
<dbReference type="InterPro" id="IPR004095">
    <property type="entry name" value="TGS"/>
</dbReference>
<proteinExistence type="predicted"/>
<dbReference type="InterPro" id="IPR027417">
    <property type="entry name" value="P-loop_NTPase"/>
</dbReference>
<accession>A0A7J4IRR3</accession>
<evidence type="ECO:0000256" key="1">
    <source>
        <dbReference type="ARBA" id="ARBA00022741"/>
    </source>
</evidence>
<dbReference type="SUPFAM" id="SSF52540">
    <property type="entry name" value="P-loop containing nucleoside triphosphate hydrolases"/>
    <property type="match status" value="1"/>
</dbReference>
<evidence type="ECO:0000313" key="3">
    <source>
        <dbReference type="EMBL" id="HIH08132.1"/>
    </source>
</evidence>
<dbReference type="AlphaFoldDB" id="A0A7J4IRR3"/>
<dbReference type="EMBL" id="DUFG01000013">
    <property type="protein sequence ID" value="HIH08132.1"/>
    <property type="molecule type" value="Genomic_DNA"/>
</dbReference>
<dbReference type="PROSITE" id="PS51710">
    <property type="entry name" value="G_OBG"/>
    <property type="match status" value="1"/>
</dbReference>
<dbReference type="GO" id="GO:0005525">
    <property type="term" value="F:GTP binding"/>
    <property type="evidence" value="ECO:0007669"/>
    <property type="project" value="InterPro"/>
</dbReference>
<dbReference type="SUPFAM" id="SSF81271">
    <property type="entry name" value="TGS-like"/>
    <property type="match status" value="1"/>
</dbReference>
<dbReference type="Pfam" id="PF02824">
    <property type="entry name" value="TGS"/>
    <property type="match status" value="1"/>
</dbReference>
<dbReference type="GO" id="GO:0005737">
    <property type="term" value="C:cytoplasm"/>
    <property type="evidence" value="ECO:0007669"/>
    <property type="project" value="TreeGrafter"/>
</dbReference>
<dbReference type="Pfam" id="PF01926">
    <property type="entry name" value="MMR_HSR1"/>
    <property type="match status" value="1"/>
</dbReference>
<dbReference type="InterPro" id="IPR006073">
    <property type="entry name" value="GTP-bd"/>
</dbReference>
<evidence type="ECO:0000259" key="2">
    <source>
        <dbReference type="PROSITE" id="PS51710"/>
    </source>
</evidence>
<gene>
    <name evidence="3" type="ORF">HA237_02050</name>
</gene>
<dbReference type="Gene3D" id="3.10.20.30">
    <property type="match status" value="1"/>
</dbReference>
<feature type="domain" description="OBG-type G" evidence="2">
    <location>
        <begin position="1"/>
        <end position="267"/>
    </location>
</feature>
<dbReference type="CDD" id="cd01899">
    <property type="entry name" value="Ygr210"/>
    <property type="match status" value="1"/>
</dbReference>
<dbReference type="GO" id="GO:0016887">
    <property type="term" value="F:ATP hydrolysis activity"/>
    <property type="evidence" value="ECO:0007669"/>
    <property type="project" value="TreeGrafter"/>
</dbReference>
<comment type="caution">
    <text evidence="3">The sequence shown here is derived from an EMBL/GenBank/DDBJ whole genome shotgun (WGS) entry which is preliminary data.</text>
</comment>